<dbReference type="EnsemblPlants" id="MELO3C030932.2.1">
    <property type="protein sequence ID" value="MELO3C030932.2.1"/>
    <property type="gene ID" value="MELO3C030932.2"/>
</dbReference>
<reference evidence="1" key="1">
    <citation type="submission" date="2023-03" db="UniProtKB">
        <authorList>
            <consortium name="EnsemblPlants"/>
        </authorList>
    </citation>
    <scope>IDENTIFICATION</scope>
</reference>
<dbReference type="AlphaFoldDB" id="A0A9I9EAK7"/>
<sequence>MTDKILGFMFFMNGNMIDDIDGIDYDQPACGGFTISVNNGIVFEQFIEIVGSSVGIDIRISDIEIIYRHPNLTPSGLIRFMSFPIPNDQAKKTMF</sequence>
<accession>A0A9I9EAK7</accession>
<dbReference type="Gramene" id="MELO3C030932.2.1">
    <property type="protein sequence ID" value="MELO3C030932.2.1"/>
    <property type="gene ID" value="MELO3C030932.2"/>
</dbReference>
<name>A0A9I9EAK7_CUCME</name>
<proteinExistence type="predicted"/>
<evidence type="ECO:0000313" key="1">
    <source>
        <dbReference type="EnsemblPlants" id="MELO3C030932.2.1"/>
    </source>
</evidence>
<protein>
    <submittedName>
        <fullName evidence="1">Uncharacterized protein</fullName>
    </submittedName>
</protein>
<organism evidence="1">
    <name type="scientific">Cucumis melo</name>
    <name type="common">Muskmelon</name>
    <dbReference type="NCBI Taxonomy" id="3656"/>
    <lineage>
        <taxon>Eukaryota</taxon>
        <taxon>Viridiplantae</taxon>
        <taxon>Streptophyta</taxon>
        <taxon>Embryophyta</taxon>
        <taxon>Tracheophyta</taxon>
        <taxon>Spermatophyta</taxon>
        <taxon>Magnoliopsida</taxon>
        <taxon>eudicotyledons</taxon>
        <taxon>Gunneridae</taxon>
        <taxon>Pentapetalae</taxon>
        <taxon>rosids</taxon>
        <taxon>fabids</taxon>
        <taxon>Cucurbitales</taxon>
        <taxon>Cucurbitaceae</taxon>
        <taxon>Benincaseae</taxon>
        <taxon>Cucumis</taxon>
    </lineage>
</organism>